<feature type="transmembrane region" description="Helical" evidence="1">
    <location>
        <begin position="75"/>
        <end position="94"/>
    </location>
</feature>
<keyword evidence="1" id="KW-1133">Transmembrane helix</keyword>
<proteinExistence type="predicted"/>
<keyword evidence="1" id="KW-0812">Transmembrane</keyword>
<accession>A0A6C0EFD4</accession>
<reference evidence="2" key="1">
    <citation type="journal article" date="2020" name="Nature">
        <title>Giant virus diversity and host interactions through global metagenomics.</title>
        <authorList>
            <person name="Schulz F."/>
            <person name="Roux S."/>
            <person name="Paez-Espino D."/>
            <person name="Jungbluth S."/>
            <person name="Walsh D.A."/>
            <person name="Denef V.J."/>
            <person name="McMahon K.D."/>
            <person name="Konstantinidis K.T."/>
            <person name="Eloe-Fadrosh E.A."/>
            <person name="Kyrpides N.C."/>
            <person name="Woyke T."/>
        </authorList>
    </citation>
    <scope>NUCLEOTIDE SEQUENCE</scope>
    <source>
        <strain evidence="2">GVMAG-M-3300000115-19</strain>
    </source>
</reference>
<name>A0A6C0EFD4_9ZZZZ</name>
<evidence type="ECO:0000256" key="1">
    <source>
        <dbReference type="SAM" id="Phobius"/>
    </source>
</evidence>
<sequence>MQLINKCNFIDDIVLLGFPHIGKHGGNKSYDIFTEISPYINDICNIITVVLTKPYFNFSIYAHSPINIKQKIIKALIDMVSTFGIAATASQHSLGYKNELIGLIKGICLTIFGFIIPELILNPILHKIKKNYLKFIVAIVIIYLLDFTSNIIFCIFLSNYTNPSENTGEDKLTYV</sequence>
<feature type="transmembrane region" description="Helical" evidence="1">
    <location>
        <begin position="100"/>
        <end position="121"/>
    </location>
</feature>
<protein>
    <submittedName>
        <fullName evidence="2">Uncharacterized protein</fullName>
    </submittedName>
</protein>
<organism evidence="2">
    <name type="scientific">viral metagenome</name>
    <dbReference type="NCBI Taxonomy" id="1070528"/>
    <lineage>
        <taxon>unclassified sequences</taxon>
        <taxon>metagenomes</taxon>
        <taxon>organismal metagenomes</taxon>
    </lineage>
</organism>
<keyword evidence="1" id="KW-0472">Membrane</keyword>
<evidence type="ECO:0000313" key="2">
    <source>
        <dbReference type="EMBL" id="QHT27886.1"/>
    </source>
</evidence>
<dbReference type="AlphaFoldDB" id="A0A6C0EFD4"/>
<dbReference type="EMBL" id="MN738844">
    <property type="protein sequence ID" value="QHT27886.1"/>
    <property type="molecule type" value="Genomic_DNA"/>
</dbReference>
<feature type="transmembrane region" description="Helical" evidence="1">
    <location>
        <begin position="133"/>
        <end position="158"/>
    </location>
</feature>